<dbReference type="GO" id="GO:0008108">
    <property type="term" value="F:UDP-glucose:hexose-1-phosphate uridylyltransferase activity"/>
    <property type="evidence" value="ECO:0007669"/>
    <property type="project" value="UniProtKB-UniRule"/>
</dbReference>
<protein>
    <recommendedName>
        <fullName evidence="5 12">Galactose-1-phosphate uridylyltransferase</fullName>
        <ecNumber evidence="4 12">2.7.7.12</ecNumber>
    </recommendedName>
</protein>
<keyword evidence="11 15" id="KW-0119">Carbohydrate metabolism</keyword>
<dbReference type="GO" id="GO:0033499">
    <property type="term" value="P:galactose catabolic process via UDP-galactose, Leloir pathway"/>
    <property type="evidence" value="ECO:0007669"/>
    <property type="project" value="TreeGrafter"/>
</dbReference>
<dbReference type="SUPFAM" id="SSF54197">
    <property type="entry name" value="HIT-like"/>
    <property type="match status" value="2"/>
</dbReference>
<evidence type="ECO:0000313" key="18">
    <source>
        <dbReference type="EMBL" id="QKJ25973.1"/>
    </source>
</evidence>
<keyword evidence="8 14" id="KW-0479">Metal-binding</keyword>
<dbReference type="InterPro" id="IPR019779">
    <property type="entry name" value="GalP_UDPtransf1_His-AS"/>
</dbReference>
<feature type="binding site" evidence="14">
    <location>
        <position position="77"/>
    </location>
    <ligand>
        <name>Zn(2+)</name>
        <dbReference type="ChEBI" id="CHEBI:29105"/>
    </ligand>
</feature>
<dbReference type="InterPro" id="IPR005850">
    <property type="entry name" value="GalP_Utransf_C"/>
</dbReference>
<keyword evidence="10 15" id="KW-0299">Galactose metabolism</keyword>
<evidence type="ECO:0000256" key="3">
    <source>
        <dbReference type="ARBA" id="ARBA00010951"/>
    </source>
</evidence>
<dbReference type="InterPro" id="IPR036265">
    <property type="entry name" value="HIT-like_sf"/>
</dbReference>
<sequence>MQGNRLTAHLFDGRELFYFDDFESSLPAERKRDSRPSDTRPQTADLRFDPLSSEFIAVASHRQTRAFLPPAHSCPLCPTTEDNLSELPDVFDVAVFENKGPAFGPDSGFISPAGLDVFGHSTLAFGRCEVVVFSPEHEGSLGSMPVSRIRTVISAWMDRTRELYEIPGVVQVFPFENRGEEIGVTLHHPHGQIYSYPFVTPRTQRLQEAIANFGPGFFEELFRFESGGPRVVLESEHFLAFVPFAARWPIEIHALPKRHIQDLSQLTDAEADDLAIFYKKLLQGVDSLYSTPTPYISAWHQAPAVANREDFRLMLQITSPRRAEDKLKFLAGSEAAMGAWVGDVTPESQAERLREVLR</sequence>
<evidence type="ECO:0000313" key="19">
    <source>
        <dbReference type="Proteomes" id="UP000501003"/>
    </source>
</evidence>
<proteinExistence type="inferred from homology"/>
<dbReference type="NCBIfam" id="TIGR00209">
    <property type="entry name" value="galT_1"/>
    <property type="match status" value="1"/>
</dbReference>
<evidence type="ECO:0000256" key="12">
    <source>
        <dbReference type="NCBIfam" id="TIGR00209"/>
    </source>
</evidence>
<reference evidence="18 19" key="1">
    <citation type="submission" date="2020-05" db="EMBL/GenBank/DDBJ databases">
        <title>Aquirufa sp. strain 15G-AUS-rot a new Aquirufa species.</title>
        <authorList>
            <person name="Pitt A."/>
            <person name="Hahn M.W."/>
        </authorList>
    </citation>
    <scope>NUCLEOTIDE SEQUENCE [LARGE SCALE GENOMIC DNA]</scope>
    <source>
        <strain evidence="18 19">15G-AUS-rot</strain>
    </source>
</reference>
<evidence type="ECO:0000256" key="11">
    <source>
        <dbReference type="ARBA" id="ARBA00023277"/>
    </source>
</evidence>
<comment type="cofactor">
    <cofactor evidence="14">
        <name>Zn(2+)</name>
        <dbReference type="ChEBI" id="CHEBI:29105"/>
    </cofactor>
    <text evidence="14">Binds 1 zinc ion per subunit.</text>
</comment>
<evidence type="ECO:0000256" key="6">
    <source>
        <dbReference type="ARBA" id="ARBA00022679"/>
    </source>
</evidence>
<organism evidence="18 19">
    <name type="scientific">Aquiluna borgnonia</name>
    <dbReference type="NCBI Taxonomy" id="2499157"/>
    <lineage>
        <taxon>Bacteria</taxon>
        <taxon>Bacillati</taxon>
        <taxon>Actinomycetota</taxon>
        <taxon>Actinomycetes</taxon>
        <taxon>Micrococcales</taxon>
        <taxon>Microbacteriaceae</taxon>
        <taxon>Luna cluster</taxon>
        <taxon>Luna-1 subcluster</taxon>
        <taxon>Aquiluna</taxon>
    </lineage>
</organism>
<dbReference type="PIRSF" id="PIRSF000808">
    <property type="entry name" value="GalT"/>
    <property type="match status" value="1"/>
</dbReference>
<evidence type="ECO:0000259" key="17">
    <source>
        <dbReference type="Pfam" id="PF02744"/>
    </source>
</evidence>
<dbReference type="KEGG" id="aqg:HRU87_05360"/>
<gene>
    <name evidence="18" type="primary">galT</name>
    <name evidence="18" type="ORF">HRU87_05360</name>
</gene>
<feature type="binding site" evidence="14">
    <location>
        <position position="137"/>
    </location>
    <ligand>
        <name>Zn(2+)</name>
        <dbReference type="ChEBI" id="CHEBI:29105"/>
    </ligand>
</feature>
<feature type="active site" description="Tele-UMP-histidine intermediate" evidence="13">
    <location>
        <position position="190"/>
    </location>
</feature>
<feature type="domain" description="Galactose-1-phosphate uridyl transferase N-terminal" evidence="16">
    <location>
        <begin position="72"/>
        <end position="199"/>
    </location>
</feature>
<dbReference type="EMBL" id="CP054056">
    <property type="protein sequence ID" value="QKJ25973.1"/>
    <property type="molecule type" value="Genomic_DNA"/>
</dbReference>
<comment type="catalytic activity">
    <reaction evidence="1 15">
        <text>alpha-D-galactose 1-phosphate + UDP-alpha-D-glucose = alpha-D-glucose 1-phosphate + UDP-alpha-D-galactose</text>
        <dbReference type="Rhea" id="RHEA:13989"/>
        <dbReference type="ChEBI" id="CHEBI:58336"/>
        <dbReference type="ChEBI" id="CHEBI:58601"/>
        <dbReference type="ChEBI" id="CHEBI:58885"/>
        <dbReference type="ChEBI" id="CHEBI:66914"/>
        <dbReference type="EC" id="2.7.7.12"/>
    </reaction>
</comment>
<evidence type="ECO:0000256" key="4">
    <source>
        <dbReference type="ARBA" id="ARBA00012384"/>
    </source>
</evidence>
<evidence type="ECO:0000256" key="2">
    <source>
        <dbReference type="ARBA" id="ARBA00004947"/>
    </source>
</evidence>
<evidence type="ECO:0000256" key="7">
    <source>
        <dbReference type="ARBA" id="ARBA00022695"/>
    </source>
</evidence>
<dbReference type="EC" id="2.7.7.12" evidence="4 12"/>
<dbReference type="InterPro" id="IPR005849">
    <property type="entry name" value="GalP_Utransf_N"/>
</dbReference>
<dbReference type="Pfam" id="PF02744">
    <property type="entry name" value="GalP_UDP_tr_C"/>
    <property type="match status" value="1"/>
</dbReference>
<dbReference type="InterPro" id="IPR001937">
    <property type="entry name" value="GalP_UDPtransf1"/>
</dbReference>
<dbReference type="Pfam" id="PF01087">
    <property type="entry name" value="GalP_UDP_transf"/>
    <property type="match status" value="1"/>
</dbReference>
<dbReference type="Proteomes" id="UP000501003">
    <property type="component" value="Chromosome"/>
</dbReference>
<evidence type="ECO:0000256" key="15">
    <source>
        <dbReference type="RuleBase" id="RU000506"/>
    </source>
</evidence>
<accession>A0A7D4TSB5</accession>
<evidence type="ECO:0000256" key="5">
    <source>
        <dbReference type="ARBA" id="ARBA00016340"/>
    </source>
</evidence>
<dbReference type="Gene3D" id="3.30.428.10">
    <property type="entry name" value="HIT-like"/>
    <property type="match status" value="2"/>
</dbReference>
<feature type="binding site" evidence="14">
    <location>
        <position position="188"/>
    </location>
    <ligand>
        <name>Zn(2+)</name>
        <dbReference type="ChEBI" id="CHEBI:29105"/>
    </ligand>
</feature>
<dbReference type="GO" id="GO:0008270">
    <property type="term" value="F:zinc ion binding"/>
    <property type="evidence" value="ECO:0007669"/>
    <property type="project" value="InterPro"/>
</dbReference>
<keyword evidence="9 14" id="KW-0862">Zinc</keyword>
<feature type="domain" description="Galactose-1-phosphate uridyl transferase C-terminal" evidence="17">
    <location>
        <begin position="230"/>
        <end position="356"/>
    </location>
</feature>
<dbReference type="UniPathway" id="UPA00214"/>
<evidence type="ECO:0000256" key="10">
    <source>
        <dbReference type="ARBA" id="ARBA00023144"/>
    </source>
</evidence>
<dbReference type="PROSITE" id="PS00117">
    <property type="entry name" value="GAL_P_UDP_TRANSF_I"/>
    <property type="match status" value="1"/>
</dbReference>
<comment type="pathway">
    <text evidence="2 15">Carbohydrate metabolism; galactose metabolism.</text>
</comment>
<dbReference type="PANTHER" id="PTHR11943">
    <property type="entry name" value="GALACTOSE-1-PHOSPHATE URIDYLYLTRANSFERASE"/>
    <property type="match status" value="1"/>
</dbReference>
<comment type="similarity">
    <text evidence="3 15">Belongs to the galactose-1-phosphate uridylyltransferase type 1 family.</text>
</comment>
<dbReference type="AlphaFoldDB" id="A0A7D4TSB5"/>
<evidence type="ECO:0000256" key="9">
    <source>
        <dbReference type="ARBA" id="ARBA00022833"/>
    </source>
</evidence>
<evidence type="ECO:0000256" key="13">
    <source>
        <dbReference type="PIRSR" id="PIRSR000808-1"/>
    </source>
</evidence>
<keyword evidence="7 15" id="KW-0548">Nucleotidyltransferase</keyword>
<name>A0A7D4TSB5_9MICO</name>
<evidence type="ECO:0000256" key="1">
    <source>
        <dbReference type="ARBA" id="ARBA00001107"/>
    </source>
</evidence>
<evidence type="ECO:0000256" key="8">
    <source>
        <dbReference type="ARBA" id="ARBA00022723"/>
    </source>
</evidence>
<evidence type="ECO:0000259" key="16">
    <source>
        <dbReference type="Pfam" id="PF01087"/>
    </source>
</evidence>
<keyword evidence="19" id="KW-1185">Reference proteome</keyword>
<feature type="binding site" evidence="14">
    <location>
        <position position="74"/>
    </location>
    <ligand>
        <name>Zn(2+)</name>
        <dbReference type="ChEBI" id="CHEBI:29105"/>
    </ligand>
</feature>
<keyword evidence="6 15" id="KW-0808">Transferase</keyword>
<evidence type="ECO:0000256" key="14">
    <source>
        <dbReference type="PIRSR" id="PIRSR000808-3"/>
    </source>
</evidence>
<dbReference type="GO" id="GO:0005737">
    <property type="term" value="C:cytoplasm"/>
    <property type="evidence" value="ECO:0007669"/>
    <property type="project" value="TreeGrafter"/>
</dbReference>
<dbReference type="PANTHER" id="PTHR11943:SF1">
    <property type="entry name" value="GALACTOSE-1-PHOSPHATE URIDYLYLTRANSFERASE"/>
    <property type="match status" value="1"/>
</dbReference>